<dbReference type="Gene3D" id="1.10.565.10">
    <property type="entry name" value="Retinoid X Receptor"/>
    <property type="match status" value="1"/>
</dbReference>
<organism evidence="11 12">
    <name type="scientific">Stichopus japonicus</name>
    <name type="common">Sea cucumber</name>
    <dbReference type="NCBI Taxonomy" id="307972"/>
    <lineage>
        <taxon>Eukaryota</taxon>
        <taxon>Metazoa</taxon>
        <taxon>Echinodermata</taxon>
        <taxon>Eleutherozoa</taxon>
        <taxon>Echinozoa</taxon>
        <taxon>Holothuroidea</taxon>
        <taxon>Aspidochirotacea</taxon>
        <taxon>Aspidochirotida</taxon>
        <taxon>Stichopodidae</taxon>
        <taxon>Apostichopus</taxon>
    </lineage>
</organism>
<evidence type="ECO:0000256" key="6">
    <source>
        <dbReference type="ARBA" id="ARBA00023125"/>
    </source>
</evidence>
<evidence type="ECO:0000313" key="12">
    <source>
        <dbReference type="Proteomes" id="UP000230750"/>
    </source>
</evidence>
<dbReference type="Pfam" id="PF00104">
    <property type="entry name" value="Hormone_recep"/>
    <property type="match status" value="1"/>
</dbReference>
<evidence type="ECO:0000259" key="10">
    <source>
        <dbReference type="PROSITE" id="PS51843"/>
    </source>
</evidence>
<dbReference type="PRINTS" id="PR00546">
    <property type="entry name" value="THYROIDHORMR"/>
</dbReference>
<evidence type="ECO:0000256" key="5">
    <source>
        <dbReference type="ARBA" id="ARBA00023015"/>
    </source>
</evidence>
<keyword evidence="8" id="KW-0675">Receptor</keyword>
<evidence type="ECO:0000256" key="7">
    <source>
        <dbReference type="ARBA" id="ARBA00023163"/>
    </source>
</evidence>
<comment type="caution">
    <text evidence="11">The sequence shown here is derived from an EMBL/GenBank/DDBJ whole genome shotgun (WGS) entry which is preliminary data.</text>
</comment>
<dbReference type="GO" id="GO:0009755">
    <property type="term" value="P:hormone-mediated signaling pathway"/>
    <property type="evidence" value="ECO:0007669"/>
    <property type="project" value="TreeGrafter"/>
</dbReference>
<dbReference type="Proteomes" id="UP000230750">
    <property type="component" value="Unassembled WGS sequence"/>
</dbReference>
<protein>
    <recommendedName>
        <fullName evidence="10">NR LBD domain-containing protein</fullName>
    </recommendedName>
</protein>
<dbReference type="GO" id="GO:0030154">
    <property type="term" value="P:cell differentiation"/>
    <property type="evidence" value="ECO:0007669"/>
    <property type="project" value="TreeGrafter"/>
</dbReference>
<dbReference type="PANTHER" id="PTHR24082">
    <property type="entry name" value="NUCLEAR HORMONE RECEPTOR"/>
    <property type="match status" value="1"/>
</dbReference>
<evidence type="ECO:0000313" key="11">
    <source>
        <dbReference type="EMBL" id="PIK43825.1"/>
    </source>
</evidence>
<keyword evidence="7" id="KW-0804">Transcription</keyword>
<dbReference type="InterPro" id="IPR050234">
    <property type="entry name" value="Nuclear_hormone_rcpt_NR1"/>
</dbReference>
<dbReference type="STRING" id="307972.A0A2G8K786"/>
<feature type="region of interest" description="Disordered" evidence="9">
    <location>
        <begin position="117"/>
        <end position="164"/>
    </location>
</feature>
<dbReference type="PANTHER" id="PTHR24082:SF473">
    <property type="entry name" value="ECDYSONE-INDUCED PROTEIN 75B, ISOFORM B"/>
    <property type="match status" value="1"/>
</dbReference>
<proteinExistence type="inferred from homology"/>
<gene>
    <name evidence="11" type="ORF">BSL78_19329</name>
</gene>
<dbReference type="GO" id="GO:0000122">
    <property type="term" value="P:negative regulation of transcription by RNA polymerase II"/>
    <property type="evidence" value="ECO:0007669"/>
    <property type="project" value="TreeGrafter"/>
</dbReference>
<dbReference type="OrthoDB" id="5850793at2759"/>
<name>A0A2G8K786_STIJA</name>
<accession>A0A2G8K786</accession>
<dbReference type="InterPro" id="IPR001723">
    <property type="entry name" value="Nuclear_hrmn_rcpt"/>
</dbReference>
<dbReference type="PRINTS" id="PR00398">
    <property type="entry name" value="STRDHORMONER"/>
</dbReference>
<keyword evidence="3" id="KW-0863">Zinc-finger</keyword>
<comment type="similarity">
    <text evidence="1">Belongs to the nuclear hormone receptor family. NR1 subfamily.</text>
</comment>
<evidence type="ECO:0000256" key="4">
    <source>
        <dbReference type="ARBA" id="ARBA00022833"/>
    </source>
</evidence>
<sequence>MPANCIPKSEPKNGYDKSSFPLKGPGKRSHSPVNAAELSRQKFCKLDKEVPTTTNCMGSEQCSGYFNGLNQPKSEILTCNSNMPACDSHDSTYTGQDPRLDGAIDQPVNGVITASRHLSSANSEPLWKPSIDGKPSSIEDSKSFLQDPFNGRHRPPSLSESDKKLISPVNSKELLQRIEMVDSLTKVYCLEMDSQRRCLEGILHVIIRQHTSGENVKKYNHTNSGSNGQTPHREELSPEEFSGRFAPAISKIVSFAKSILGFETIRQTDQLTLLKAGCFEVLLLQMCELLDGAQGRIKFSWGESFTKEELQDTEIGGFIETMFEVSELMESLKLSLTEKALMQASVIVAADRRGLQDSEAVRELQSGLTSLLERFLYLTHLPDALVFHRCLQIVLDLRNLNQKYAEKLLSG</sequence>
<keyword evidence="4" id="KW-0862">Zinc</keyword>
<evidence type="ECO:0000256" key="1">
    <source>
        <dbReference type="ARBA" id="ARBA00008092"/>
    </source>
</evidence>
<evidence type="ECO:0000256" key="9">
    <source>
        <dbReference type="SAM" id="MobiDB-lite"/>
    </source>
</evidence>
<keyword evidence="2" id="KW-0479">Metal-binding</keyword>
<reference evidence="11 12" key="1">
    <citation type="journal article" date="2017" name="PLoS Biol.">
        <title>The sea cucumber genome provides insights into morphological evolution and visceral regeneration.</title>
        <authorList>
            <person name="Zhang X."/>
            <person name="Sun L."/>
            <person name="Yuan J."/>
            <person name="Sun Y."/>
            <person name="Gao Y."/>
            <person name="Zhang L."/>
            <person name="Li S."/>
            <person name="Dai H."/>
            <person name="Hamel J.F."/>
            <person name="Liu C."/>
            <person name="Yu Y."/>
            <person name="Liu S."/>
            <person name="Lin W."/>
            <person name="Guo K."/>
            <person name="Jin S."/>
            <person name="Xu P."/>
            <person name="Storey K.B."/>
            <person name="Huan P."/>
            <person name="Zhang T."/>
            <person name="Zhou Y."/>
            <person name="Zhang J."/>
            <person name="Lin C."/>
            <person name="Li X."/>
            <person name="Xing L."/>
            <person name="Huo D."/>
            <person name="Sun M."/>
            <person name="Wang L."/>
            <person name="Mercier A."/>
            <person name="Li F."/>
            <person name="Yang H."/>
            <person name="Xiang J."/>
        </authorList>
    </citation>
    <scope>NUCLEOTIDE SEQUENCE [LARGE SCALE GENOMIC DNA]</scope>
    <source>
        <strain evidence="11">Shaxun</strain>
        <tissue evidence="11">Muscle</tissue>
    </source>
</reference>
<evidence type="ECO:0000256" key="8">
    <source>
        <dbReference type="ARBA" id="ARBA00023170"/>
    </source>
</evidence>
<dbReference type="SMART" id="SM00430">
    <property type="entry name" value="HOLI"/>
    <property type="match status" value="1"/>
</dbReference>
<feature type="region of interest" description="Disordered" evidence="9">
    <location>
        <begin position="1"/>
        <end position="34"/>
    </location>
</feature>
<dbReference type="GO" id="GO:0004879">
    <property type="term" value="F:nuclear receptor activity"/>
    <property type="evidence" value="ECO:0007669"/>
    <property type="project" value="InterPro"/>
</dbReference>
<dbReference type="AlphaFoldDB" id="A0A2G8K786"/>
<dbReference type="PROSITE" id="PS51843">
    <property type="entry name" value="NR_LBD"/>
    <property type="match status" value="1"/>
</dbReference>
<feature type="domain" description="NR LBD" evidence="10">
    <location>
        <begin position="198"/>
        <end position="411"/>
    </location>
</feature>
<keyword evidence="12" id="KW-1185">Reference proteome</keyword>
<dbReference type="InterPro" id="IPR035500">
    <property type="entry name" value="NHR-like_dom_sf"/>
</dbReference>
<keyword evidence="5" id="KW-0805">Transcription regulation</keyword>
<dbReference type="GO" id="GO:0045944">
    <property type="term" value="P:positive regulation of transcription by RNA polymerase II"/>
    <property type="evidence" value="ECO:0007669"/>
    <property type="project" value="TreeGrafter"/>
</dbReference>
<keyword evidence="6" id="KW-0238">DNA-binding</keyword>
<dbReference type="GO" id="GO:0000978">
    <property type="term" value="F:RNA polymerase II cis-regulatory region sequence-specific DNA binding"/>
    <property type="evidence" value="ECO:0007669"/>
    <property type="project" value="TreeGrafter"/>
</dbReference>
<dbReference type="SUPFAM" id="SSF48508">
    <property type="entry name" value="Nuclear receptor ligand-binding domain"/>
    <property type="match status" value="1"/>
</dbReference>
<dbReference type="EMBL" id="MRZV01000823">
    <property type="protein sequence ID" value="PIK43825.1"/>
    <property type="molecule type" value="Genomic_DNA"/>
</dbReference>
<dbReference type="CDD" id="cd06929">
    <property type="entry name" value="NR_LBD_F1"/>
    <property type="match status" value="1"/>
</dbReference>
<evidence type="ECO:0000256" key="2">
    <source>
        <dbReference type="ARBA" id="ARBA00022723"/>
    </source>
</evidence>
<evidence type="ECO:0000256" key="3">
    <source>
        <dbReference type="ARBA" id="ARBA00022771"/>
    </source>
</evidence>
<dbReference type="InterPro" id="IPR000536">
    <property type="entry name" value="Nucl_hrmn_rcpt_lig-bd"/>
</dbReference>
<dbReference type="GO" id="GO:0008270">
    <property type="term" value="F:zinc ion binding"/>
    <property type="evidence" value="ECO:0007669"/>
    <property type="project" value="UniProtKB-KW"/>
</dbReference>
<dbReference type="InterPro" id="IPR001728">
    <property type="entry name" value="ThyrH_rcpt"/>
</dbReference>